<reference evidence="3 4" key="1">
    <citation type="submission" date="2020-08" db="EMBL/GenBank/DDBJ databases">
        <title>Genomic Encyclopedia of Type Strains, Phase IV (KMG-IV): sequencing the most valuable type-strain genomes for metagenomic binning, comparative biology and taxonomic classification.</title>
        <authorList>
            <person name="Goeker M."/>
        </authorList>
    </citation>
    <scope>NUCLEOTIDE SEQUENCE [LARGE SCALE GENOMIC DNA]</scope>
    <source>
        <strain evidence="3 4">DSM 102235</strain>
    </source>
</reference>
<evidence type="ECO:0000313" key="3">
    <source>
        <dbReference type="EMBL" id="MBB3985941.1"/>
    </source>
</evidence>
<dbReference type="InterPro" id="IPR027051">
    <property type="entry name" value="XdhC_Rossmann_dom"/>
</dbReference>
<evidence type="ECO:0000313" key="4">
    <source>
        <dbReference type="Proteomes" id="UP000541426"/>
    </source>
</evidence>
<proteinExistence type="predicted"/>
<dbReference type="InterPro" id="IPR052698">
    <property type="entry name" value="MoCofactor_Util/Proc"/>
</dbReference>
<dbReference type="EMBL" id="JACIEJ010000005">
    <property type="protein sequence ID" value="MBB3985941.1"/>
    <property type="molecule type" value="Genomic_DNA"/>
</dbReference>
<dbReference type="Proteomes" id="UP000541426">
    <property type="component" value="Unassembled WGS sequence"/>
</dbReference>
<dbReference type="Pfam" id="PF13478">
    <property type="entry name" value="XdhC_C"/>
    <property type="match status" value="1"/>
</dbReference>
<evidence type="ECO:0000259" key="2">
    <source>
        <dbReference type="Pfam" id="PF13478"/>
    </source>
</evidence>
<dbReference type="RefSeq" id="WP_183965938.1">
    <property type="nucleotide sequence ID" value="NZ_BAABBZ010000007.1"/>
</dbReference>
<keyword evidence="4" id="KW-1185">Reference proteome</keyword>
<protein>
    <submittedName>
        <fullName evidence="3">Xanthine dehydrogenase accessory factor</fullName>
    </submittedName>
</protein>
<name>A0A7W6DMN3_9RHOB</name>
<sequence length="262" mass="27144">MSKLDIFDTIAALRQTGAPFCVATVVRTADVTSAKAGAKAAITNDGEIMGHLGGGCVTRAVREAAFEAIATGATTVIRVKPSAKVVALTDEDGAQVFRSGCPSGGTVDLLIEPYELPPMLALFGTTPIARAIAQHAALAGLRVACDPALELSETQAVDRELTQMRPQDFVVIATQGAGDLDALKSALSSPVRRVSMIASARKAAALVAKLDTPPLAGRLKSPAGLDLGGIDPHDIALSVLAEIVQWRNSDPHTLEETDETTA</sequence>
<feature type="domain" description="XdhC- CoxI" evidence="1">
    <location>
        <begin position="14"/>
        <end position="78"/>
    </location>
</feature>
<feature type="domain" description="XdhC Rossmann" evidence="2">
    <location>
        <begin position="120"/>
        <end position="243"/>
    </location>
</feature>
<dbReference type="Pfam" id="PF02625">
    <property type="entry name" value="XdhC_CoxI"/>
    <property type="match status" value="1"/>
</dbReference>
<dbReference type="Gene3D" id="3.40.50.720">
    <property type="entry name" value="NAD(P)-binding Rossmann-like Domain"/>
    <property type="match status" value="1"/>
</dbReference>
<dbReference type="AlphaFoldDB" id="A0A7W6DMN3"/>
<comment type="caution">
    <text evidence="3">The sequence shown here is derived from an EMBL/GenBank/DDBJ whole genome shotgun (WGS) entry which is preliminary data.</text>
</comment>
<organism evidence="3 4">
    <name type="scientific">Sagittula marina</name>
    <dbReference type="NCBI Taxonomy" id="943940"/>
    <lineage>
        <taxon>Bacteria</taxon>
        <taxon>Pseudomonadati</taxon>
        <taxon>Pseudomonadota</taxon>
        <taxon>Alphaproteobacteria</taxon>
        <taxon>Rhodobacterales</taxon>
        <taxon>Roseobacteraceae</taxon>
        <taxon>Sagittula</taxon>
    </lineage>
</organism>
<evidence type="ECO:0000259" key="1">
    <source>
        <dbReference type="Pfam" id="PF02625"/>
    </source>
</evidence>
<gene>
    <name evidence="3" type="ORF">GGQ68_002279</name>
</gene>
<dbReference type="PANTHER" id="PTHR30388">
    <property type="entry name" value="ALDEHYDE OXIDOREDUCTASE MOLYBDENUM COFACTOR ASSEMBLY PROTEIN"/>
    <property type="match status" value="1"/>
</dbReference>
<dbReference type="PANTHER" id="PTHR30388:SF6">
    <property type="entry name" value="XANTHINE DEHYDROGENASE SUBUNIT A-RELATED"/>
    <property type="match status" value="1"/>
</dbReference>
<dbReference type="InterPro" id="IPR003777">
    <property type="entry name" value="XdhC_CoxI"/>
</dbReference>
<accession>A0A7W6DMN3</accession>